<keyword evidence="6" id="KW-1185">Reference proteome</keyword>
<keyword evidence="2" id="KW-0808">Transferase</keyword>
<dbReference type="CDD" id="cd03801">
    <property type="entry name" value="GT4_PimA-like"/>
    <property type="match status" value="1"/>
</dbReference>
<evidence type="ECO:0000313" key="6">
    <source>
        <dbReference type="Proteomes" id="UP000008743"/>
    </source>
</evidence>
<dbReference type="PANTHER" id="PTHR46401">
    <property type="entry name" value="GLYCOSYLTRANSFERASE WBBK-RELATED"/>
    <property type="match status" value="1"/>
</dbReference>
<accession>A0A0D2WSW6</accession>
<evidence type="ECO:0000256" key="2">
    <source>
        <dbReference type="ARBA" id="ARBA00022679"/>
    </source>
</evidence>
<evidence type="ECO:0000256" key="1">
    <source>
        <dbReference type="ARBA" id="ARBA00022676"/>
    </source>
</evidence>
<dbReference type="EMBL" id="KE346369">
    <property type="protein sequence ID" value="KJE95420.1"/>
    <property type="molecule type" value="Genomic_DNA"/>
</dbReference>
<feature type="compositionally biased region" description="Low complexity" evidence="3">
    <location>
        <begin position="666"/>
        <end position="675"/>
    </location>
</feature>
<dbReference type="Pfam" id="PF00534">
    <property type="entry name" value="Glycos_transf_1"/>
    <property type="match status" value="1"/>
</dbReference>
<dbReference type="Proteomes" id="UP000008743">
    <property type="component" value="Unassembled WGS sequence"/>
</dbReference>
<proteinExistence type="predicted"/>
<protein>
    <recommendedName>
        <fullName evidence="4">Glycosyl transferase family 1 domain-containing protein</fullName>
    </recommendedName>
</protein>
<dbReference type="STRING" id="595528.A0A0D2WSW6"/>
<feature type="compositionally biased region" description="Polar residues" evidence="3">
    <location>
        <begin position="655"/>
        <end position="665"/>
    </location>
</feature>
<name>A0A0D2WSW6_CAPO3</name>
<reference evidence="6" key="1">
    <citation type="submission" date="2011-02" db="EMBL/GenBank/DDBJ databases">
        <title>The Genome Sequence of Capsaspora owczarzaki ATCC 30864.</title>
        <authorList>
            <person name="Russ C."/>
            <person name="Cuomo C."/>
            <person name="Burger G."/>
            <person name="Gray M.W."/>
            <person name="Holland P.W.H."/>
            <person name="King N."/>
            <person name="Lang F.B.F."/>
            <person name="Roger A.J."/>
            <person name="Ruiz-Trillo I."/>
            <person name="Young S.K."/>
            <person name="Zeng Q."/>
            <person name="Gargeya S."/>
            <person name="Alvarado L."/>
            <person name="Berlin A."/>
            <person name="Chapman S.B."/>
            <person name="Chen Z."/>
            <person name="Freedman E."/>
            <person name="Gellesch M."/>
            <person name="Goldberg J."/>
            <person name="Griggs A."/>
            <person name="Gujja S."/>
            <person name="Heilman E."/>
            <person name="Heiman D."/>
            <person name="Howarth C."/>
            <person name="Mehta T."/>
            <person name="Neiman D."/>
            <person name="Pearson M."/>
            <person name="Roberts A."/>
            <person name="Saif S."/>
            <person name="Shea T."/>
            <person name="Shenoy N."/>
            <person name="Sisk P."/>
            <person name="Stolte C."/>
            <person name="Sykes S."/>
            <person name="White J."/>
            <person name="Yandava C."/>
            <person name="Haas B."/>
            <person name="Nusbaum C."/>
            <person name="Birren B."/>
        </authorList>
    </citation>
    <scope>NUCLEOTIDE SEQUENCE</scope>
    <source>
        <strain evidence="6">ATCC 30864</strain>
    </source>
</reference>
<dbReference type="InParanoid" id="A0A0D2WSW6"/>
<keyword evidence="1" id="KW-0328">Glycosyltransferase</keyword>
<gene>
    <name evidence="5" type="ORF">CAOG_009922</name>
</gene>
<organism evidence="5 6">
    <name type="scientific">Capsaspora owczarzaki (strain ATCC 30864)</name>
    <dbReference type="NCBI Taxonomy" id="595528"/>
    <lineage>
        <taxon>Eukaryota</taxon>
        <taxon>Filasterea</taxon>
        <taxon>Capsaspora</taxon>
    </lineage>
</organism>
<sequence>MLQLLRRMGRRRVAMLLAVMGATIVCVGMVQLHLLMTTSSGGSAGDASNANNCLPCSSHLQMQQQQQLPVGATADSSDVAFEAAMCPKPVSTGPKPRPARSLAIILLPEAFADMATALAAVSSSEELATRASSSSSSAGSSLQSRPPGFSKAFESVDELRRHRKLAQVHSRNKQKELATSGMMRANSSADVIPVPPQSTSSDDLQLLPFTLLGFELGEQLPYPLYLPRPSKQQLNNRVKDKRDAFVQVLADGIRAEMRKSLGPLSIQFIGLVPHDSPIDAMELQDTFTAAYLEAEPAMAQSLAGDDKARARGQAAAAASAAARASGKSVSDSTKAGAEAARALGPVTAKDLDPLDRVPVTLRIVKMPATSKRLELQRKAREFMHWHSSNRGSAATASPEWRLLSQLPQVDVRDALEAALPVTTANYVTWVNSNQLLFFNFSSILTSTLVEYSEADVAYAFGVPQEDDAGGREGFEESTMTSISCFPFATCRTTDQVAFAMNTTCARAVIADQATGDMQSSWHGEVFVWQRVRELCRPLVHVPGTVMTQRTDQQRTDELLQSIQVDDPSIKPPEKQARLAQLVAKQAEFTRNVIAIAMRKALIPLNDDMYHVWGDMSAFLSPALGFTIDRAAAEMQIQLETGLRLWNSGVAASVTSSAPGTTADSGSSSSNNNNNNNNNAVDDVCWRFRDCYVGDQVIDDSPAGQTAAQKSATDARRFVSNLCGMALALCQADNKAPLLAKSTLSLVESSVLHSGSGLDWVPFDLAQTAVAMAVSVAAMTPGDAAAFGVPVAAGRQASSSTPADAVAAVLAAVSSIESALRSTELSRRNRLYAMSYVRPPTEILAPPRKRVLAVIPSDPLRAYEDKGRAALLENYYNPAGFFDEVYLLSPLETVERYQYGMHIIPTLPHDIPSRLIQYKVDIVRAYGGYWASDAAVYNSLPGVKVVVSIHDSNPRLLHSSIAQADYVMTVSRALDSILTQRGVNPDRIFPYSNSVDLAVFNPQPESGRAAFEAKYPGFKYRILHVGRKTAQKNGDTLLKAMQILGPDYMLIMIGSSTSDANFFASLQDLVAQEGLQKRVVMLDGVENSELVNFYSFTDVFCTPSRWEGFGVVFVEALAAGAVVVTSDMSPVNEIIKHEENGYLVRDYTNPQALASALEYAATNAAFRDKMKINGPRTVRRFAEPRQRLAEAAIYRMIYESDIPVRPPVQRPPGQFDIQLGFKNYLMGFSFLDPITLSSSVCVSSRLSLSSGDMMCDGVHAMPNAAKLPWHPRTAYDLALPVHAVPLEIFEHIDSLLRWPITTAVAEDIDLAFEPFVVPTIPYHVQQAFYCNKRLVAVDHTNGSTISQVFYLTSDRLRLSTFTMDARYFGAPLTYTRTEQATVMSECGMIQQLQYKSEPVRPTPIVLLYIVRDALPNNITDAMLMVRYIADMNKDNRVRGVVLDFSDSPHPDLPSAITKLGAGSSYVSKKKTNLTLQAIHSVLSAFDPKTIVVLCDFQLVLPGVGIPSNLRQLAMGDTVLALIPFRLRPNAPLQLMSDAGFFEELQADYPVFTIQRFTQAYGNLTKTQQTALLNTNCQSMIGRRLFQLFHEQAGQSIMRVHIPKVYRLPHPHPSDKQARTQGCDAYAGLSSSPFIADFMDNFKRPPPVVDVVDGFARNLPSERDGDGRRIVTRRP</sequence>
<feature type="region of interest" description="Disordered" evidence="3">
    <location>
        <begin position="655"/>
        <end position="675"/>
    </location>
</feature>
<dbReference type="PANTHER" id="PTHR46401:SF2">
    <property type="entry name" value="GLYCOSYLTRANSFERASE WBBK-RELATED"/>
    <property type="match status" value="1"/>
</dbReference>
<evidence type="ECO:0000313" key="5">
    <source>
        <dbReference type="EMBL" id="KJE95420.1"/>
    </source>
</evidence>
<dbReference type="OrthoDB" id="10054679at2759"/>
<evidence type="ECO:0000256" key="3">
    <source>
        <dbReference type="SAM" id="MobiDB-lite"/>
    </source>
</evidence>
<dbReference type="InterPro" id="IPR001296">
    <property type="entry name" value="Glyco_trans_1"/>
</dbReference>
<dbReference type="Gene3D" id="3.40.50.2000">
    <property type="entry name" value="Glycogen Phosphorylase B"/>
    <property type="match status" value="2"/>
</dbReference>
<evidence type="ECO:0000259" key="4">
    <source>
        <dbReference type="Pfam" id="PF00534"/>
    </source>
</evidence>
<dbReference type="SUPFAM" id="SSF53756">
    <property type="entry name" value="UDP-Glycosyltransferase/glycogen phosphorylase"/>
    <property type="match status" value="1"/>
</dbReference>
<feature type="domain" description="Glycosyl transferase family 1" evidence="4">
    <location>
        <begin position="1018"/>
        <end position="1174"/>
    </location>
</feature>
<dbReference type="GO" id="GO:0016757">
    <property type="term" value="F:glycosyltransferase activity"/>
    <property type="evidence" value="ECO:0007669"/>
    <property type="project" value="UniProtKB-KW"/>
</dbReference>